<sequence length="299" mass="31811">MARIVCIGEGMLELSRREPASRLGYGGDTLNTAIHLARAGHDVAYLTALGVDPFSAELKEQWQAEGVDTGLILTHPTRQAGLYAITTDASGERSFTYWRDTSAAREMFALPGTSRVLAQAEEADLIVFSLITLAILLPEDRAKLLALADRAHMRGGRVAFDGNYRPRLWRSLTETREARDAAIALADIGLPTLEDETRLSGEADAEAVARHWTALGCAETIVKLGAEGCRLPDGTVSAPERVLQPIDTSGAGDAFNAGYLDARLKGAPIAEAARAGHALAGWTIMRPGAIPAGDPRAAS</sequence>
<dbReference type="InterPro" id="IPR029056">
    <property type="entry name" value="Ribokinase-like"/>
</dbReference>
<dbReference type="RefSeq" id="WP_339586841.1">
    <property type="nucleotide sequence ID" value="NZ_JBBHJZ010000002.1"/>
</dbReference>
<dbReference type="PANTHER" id="PTHR43085:SF15">
    <property type="entry name" value="2-DEHYDRO-3-DEOXYGLUCONOKINASE"/>
    <property type="match status" value="1"/>
</dbReference>
<keyword evidence="6" id="KW-1185">Reference proteome</keyword>
<reference evidence="5 6" key="1">
    <citation type="submission" date="2024-03" db="EMBL/GenBank/DDBJ databases">
        <authorList>
            <person name="Jo J.-H."/>
        </authorList>
    </citation>
    <scope>NUCLEOTIDE SEQUENCE [LARGE SCALE GENOMIC DNA]</scope>
    <source>
        <strain evidence="5 6">PS1R-30</strain>
    </source>
</reference>
<dbReference type="Gene3D" id="3.40.1190.20">
    <property type="match status" value="1"/>
</dbReference>
<dbReference type="InterPro" id="IPR011611">
    <property type="entry name" value="PfkB_dom"/>
</dbReference>
<evidence type="ECO:0000256" key="3">
    <source>
        <dbReference type="ARBA" id="ARBA00022777"/>
    </source>
</evidence>
<dbReference type="GO" id="GO:0016301">
    <property type="term" value="F:kinase activity"/>
    <property type="evidence" value="ECO:0007669"/>
    <property type="project" value="UniProtKB-KW"/>
</dbReference>
<comment type="similarity">
    <text evidence="1">Belongs to the carbohydrate kinase PfkB family.</text>
</comment>
<name>A0ABU8RVU8_9SPHN</name>
<organism evidence="5 6">
    <name type="scientific">Novosphingobium anseongense</name>
    <dbReference type="NCBI Taxonomy" id="3133436"/>
    <lineage>
        <taxon>Bacteria</taxon>
        <taxon>Pseudomonadati</taxon>
        <taxon>Pseudomonadota</taxon>
        <taxon>Alphaproteobacteria</taxon>
        <taxon>Sphingomonadales</taxon>
        <taxon>Sphingomonadaceae</taxon>
        <taxon>Novosphingobium</taxon>
    </lineage>
</organism>
<gene>
    <name evidence="5" type="ORF">WG901_09575</name>
</gene>
<comment type="caution">
    <text evidence="5">The sequence shown here is derived from an EMBL/GenBank/DDBJ whole genome shotgun (WGS) entry which is preliminary data.</text>
</comment>
<accession>A0ABU8RVU8</accession>
<dbReference type="Proteomes" id="UP001361239">
    <property type="component" value="Unassembled WGS sequence"/>
</dbReference>
<evidence type="ECO:0000256" key="1">
    <source>
        <dbReference type="ARBA" id="ARBA00010688"/>
    </source>
</evidence>
<dbReference type="InterPro" id="IPR002173">
    <property type="entry name" value="Carboh/pur_kinase_PfkB_CS"/>
</dbReference>
<proteinExistence type="inferred from homology"/>
<evidence type="ECO:0000256" key="2">
    <source>
        <dbReference type="ARBA" id="ARBA00022679"/>
    </source>
</evidence>
<keyword evidence="2" id="KW-0808">Transferase</keyword>
<evidence type="ECO:0000313" key="5">
    <source>
        <dbReference type="EMBL" id="MEJ5976882.1"/>
    </source>
</evidence>
<dbReference type="InterPro" id="IPR050306">
    <property type="entry name" value="PfkB_Carbo_kinase"/>
</dbReference>
<feature type="domain" description="Carbohydrate kinase PfkB" evidence="4">
    <location>
        <begin position="1"/>
        <end position="291"/>
    </location>
</feature>
<dbReference type="PROSITE" id="PS00584">
    <property type="entry name" value="PFKB_KINASES_2"/>
    <property type="match status" value="1"/>
</dbReference>
<dbReference type="PANTHER" id="PTHR43085">
    <property type="entry name" value="HEXOKINASE FAMILY MEMBER"/>
    <property type="match status" value="1"/>
</dbReference>
<dbReference type="SUPFAM" id="SSF53613">
    <property type="entry name" value="Ribokinase-like"/>
    <property type="match status" value="1"/>
</dbReference>
<evidence type="ECO:0000259" key="4">
    <source>
        <dbReference type="Pfam" id="PF00294"/>
    </source>
</evidence>
<evidence type="ECO:0000313" key="6">
    <source>
        <dbReference type="Proteomes" id="UP001361239"/>
    </source>
</evidence>
<dbReference type="CDD" id="cd01166">
    <property type="entry name" value="KdgK"/>
    <property type="match status" value="1"/>
</dbReference>
<dbReference type="EMBL" id="JBBHJZ010000002">
    <property type="protein sequence ID" value="MEJ5976882.1"/>
    <property type="molecule type" value="Genomic_DNA"/>
</dbReference>
<keyword evidence="3 5" id="KW-0418">Kinase</keyword>
<protein>
    <submittedName>
        <fullName evidence="5">Sugar kinase</fullName>
    </submittedName>
</protein>
<dbReference type="Pfam" id="PF00294">
    <property type="entry name" value="PfkB"/>
    <property type="match status" value="1"/>
</dbReference>